<dbReference type="Pfam" id="PF00023">
    <property type="entry name" value="Ank"/>
    <property type="match status" value="1"/>
</dbReference>
<dbReference type="EMBL" id="JAQQWI010000001">
    <property type="protein sequence ID" value="KAK8040265.1"/>
    <property type="molecule type" value="Genomic_DNA"/>
</dbReference>
<organism evidence="1 2">
    <name type="scientific">Apiospora marii</name>
    <dbReference type="NCBI Taxonomy" id="335849"/>
    <lineage>
        <taxon>Eukaryota</taxon>
        <taxon>Fungi</taxon>
        <taxon>Dikarya</taxon>
        <taxon>Ascomycota</taxon>
        <taxon>Pezizomycotina</taxon>
        <taxon>Sordariomycetes</taxon>
        <taxon>Xylariomycetidae</taxon>
        <taxon>Amphisphaeriales</taxon>
        <taxon>Apiosporaceae</taxon>
        <taxon>Apiospora</taxon>
    </lineage>
</organism>
<protein>
    <recommendedName>
        <fullName evidence="3">Ankyrin repeat domain-containing protein</fullName>
    </recommendedName>
</protein>
<evidence type="ECO:0000313" key="2">
    <source>
        <dbReference type="Proteomes" id="UP001396898"/>
    </source>
</evidence>
<proteinExistence type="predicted"/>
<dbReference type="Proteomes" id="UP001396898">
    <property type="component" value="Unassembled WGS sequence"/>
</dbReference>
<sequence length="59" mass="6305">MDIGGALMMCTLGRLSIVRLLLDHGADSDAEDPAPIAAVVARERLNLARLLRQHGARSP</sequence>
<keyword evidence="2" id="KW-1185">Reference proteome</keyword>
<gene>
    <name evidence="1" type="ORF">PG991_000053</name>
</gene>
<name>A0ABR1T2T3_9PEZI</name>
<comment type="caution">
    <text evidence="1">The sequence shown here is derived from an EMBL/GenBank/DDBJ whole genome shotgun (WGS) entry which is preliminary data.</text>
</comment>
<evidence type="ECO:0008006" key="3">
    <source>
        <dbReference type="Google" id="ProtNLM"/>
    </source>
</evidence>
<dbReference type="Gene3D" id="1.25.40.20">
    <property type="entry name" value="Ankyrin repeat-containing domain"/>
    <property type="match status" value="1"/>
</dbReference>
<dbReference type="InterPro" id="IPR036770">
    <property type="entry name" value="Ankyrin_rpt-contain_sf"/>
</dbReference>
<dbReference type="InterPro" id="IPR002110">
    <property type="entry name" value="Ankyrin_rpt"/>
</dbReference>
<evidence type="ECO:0000313" key="1">
    <source>
        <dbReference type="EMBL" id="KAK8040265.1"/>
    </source>
</evidence>
<accession>A0ABR1T2T3</accession>
<dbReference type="SUPFAM" id="SSF48403">
    <property type="entry name" value="Ankyrin repeat"/>
    <property type="match status" value="1"/>
</dbReference>
<reference evidence="1 2" key="1">
    <citation type="submission" date="2023-01" db="EMBL/GenBank/DDBJ databases">
        <title>Analysis of 21 Apiospora genomes using comparative genomics revels a genus with tremendous synthesis potential of carbohydrate active enzymes and secondary metabolites.</title>
        <authorList>
            <person name="Sorensen T."/>
        </authorList>
    </citation>
    <scope>NUCLEOTIDE SEQUENCE [LARGE SCALE GENOMIC DNA]</scope>
    <source>
        <strain evidence="1 2">CBS 20057</strain>
    </source>
</reference>